<protein>
    <recommendedName>
        <fullName evidence="1">HD-Zip IV C-terminal domain-containing protein</fullName>
    </recommendedName>
</protein>
<sequence>MKSVLKLPHIMVTMFCKCLTMSSSLEFPNLIQDIKPTCIVVAGAATLWIPLSAEKVFKFLTNPTQRFKVH</sequence>
<proteinExistence type="predicted"/>
<dbReference type="HOGENOM" id="CLU_2761682_0_0_1"/>
<name>G7LG35_MEDTR</name>
<dbReference type="PaxDb" id="3880-AET02340"/>
<evidence type="ECO:0000313" key="4">
    <source>
        <dbReference type="Proteomes" id="UP000002051"/>
    </source>
</evidence>
<feature type="domain" description="HD-Zip IV C-terminal" evidence="1">
    <location>
        <begin position="2"/>
        <end position="67"/>
    </location>
</feature>
<dbReference type="Proteomes" id="UP000002051">
    <property type="component" value="Chromosome 8"/>
</dbReference>
<evidence type="ECO:0000313" key="2">
    <source>
        <dbReference type="EMBL" id="AET02340.1"/>
    </source>
</evidence>
<evidence type="ECO:0000313" key="3">
    <source>
        <dbReference type="EnsemblPlants" id="AET02340"/>
    </source>
</evidence>
<reference evidence="2 4" key="1">
    <citation type="journal article" date="2011" name="Nature">
        <title>The Medicago genome provides insight into the evolution of rhizobial symbioses.</title>
        <authorList>
            <person name="Young N.D."/>
            <person name="Debelle F."/>
            <person name="Oldroyd G.E."/>
            <person name="Geurts R."/>
            <person name="Cannon S.B."/>
            <person name="Udvardi M.K."/>
            <person name="Benedito V.A."/>
            <person name="Mayer K.F."/>
            <person name="Gouzy J."/>
            <person name="Schoof H."/>
            <person name="Van de Peer Y."/>
            <person name="Proost S."/>
            <person name="Cook D.R."/>
            <person name="Meyers B.C."/>
            <person name="Spannagl M."/>
            <person name="Cheung F."/>
            <person name="De Mita S."/>
            <person name="Krishnakumar V."/>
            <person name="Gundlach H."/>
            <person name="Zhou S."/>
            <person name="Mudge J."/>
            <person name="Bharti A.K."/>
            <person name="Murray J.D."/>
            <person name="Naoumkina M.A."/>
            <person name="Rosen B."/>
            <person name="Silverstein K.A."/>
            <person name="Tang H."/>
            <person name="Rombauts S."/>
            <person name="Zhao P.X."/>
            <person name="Zhou P."/>
            <person name="Barbe V."/>
            <person name="Bardou P."/>
            <person name="Bechner M."/>
            <person name="Bellec A."/>
            <person name="Berger A."/>
            <person name="Berges H."/>
            <person name="Bidwell S."/>
            <person name="Bisseling T."/>
            <person name="Choisne N."/>
            <person name="Couloux A."/>
            <person name="Denny R."/>
            <person name="Deshpande S."/>
            <person name="Dai X."/>
            <person name="Doyle J.J."/>
            <person name="Dudez A.M."/>
            <person name="Farmer A.D."/>
            <person name="Fouteau S."/>
            <person name="Franken C."/>
            <person name="Gibelin C."/>
            <person name="Gish J."/>
            <person name="Goldstein S."/>
            <person name="Gonzalez A.J."/>
            <person name="Green P.J."/>
            <person name="Hallab A."/>
            <person name="Hartog M."/>
            <person name="Hua A."/>
            <person name="Humphray S.J."/>
            <person name="Jeong D.H."/>
            <person name="Jing Y."/>
            <person name="Jocker A."/>
            <person name="Kenton S.M."/>
            <person name="Kim D.J."/>
            <person name="Klee K."/>
            <person name="Lai H."/>
            <person name="Lang C."/>
            <person name="Lin S."/>
            <person name="Macmil S.L."/>
            <person name="Magdelenat G."/>
            <person name="Matthews L."/>
            <person name="McCorrison J."/>
            <person name="Monaghan E.L."/>
            <person name="Mun J.H."/>
            <person name="Najar F.Z."/>
            <person name="Nicholson C."/>
            <person name="Noirot C."/>
            <person name="O'Bleness M."/>
            <person name="Paule C.R."/>
            <person name="Poulain J."/>
            <person name="Prion F."/>
            <person name="Qin B."/>
            <person name="Qu C."/>
            <person name="Retzel E.F."/>
            <person name="Riddle C."/>
            <person name="Sallet E."/>
            <person name="Samain S."/>
            <person name="Samson N."/>
            <person name="Sanders I."/>
            <person name="Saurat O."/>
            <person name="Scarpelli C."/>
            <person name="Schiex T."/>
            <person name="Segurens B."/>
            <person name="Severin A.J."/>
            <person name="Sherrier D.J."/>
            <person name="Shi R."/>
            <person name="Sims S."/>
            <person name="Singer S.R."/>
            <person name="Sinharoy S."/>
            <person name="Sterck L."/>
            <person name="Viollet A."/>
            <person name="Wang B.B."/>
            <person name="Wang K."/>
            <person name="Wang M."/>
            <person name="Wang X."/>
            <person name="Warfsmann J."/>
            <person name="Weissenbach J."/>
            <person name="White D.D."/>
            <person name="White J.D."/>
            <person name="Wiley G.B."/>
            <person name="Wincker P."/>
            <person name="Xing Y."/>
            <person name="Yang L."/>
            <person name="Yao Z."/>
            <person name="Ying F."/>
            <person name="Zhai J."/>
            <person name="Zhou L."/>
            <person name="Zuber A."/>
            <person name="Denarie J."/>
            <person name="Dixon R.A."/>
            <person name="May G.D."/>
            <person name="Schwartz D.C."/>
            <person name="Rogers J."/>
            <person name="Quetier F."/>
            <person name="Town C.D."/>
            <person name="Roe B.A."/>
        </authorList>
    </citation>
    <scope>NUCLEOTIDE SEQUENCE [LARGE SCALE GENOMIC DNA]</scope>
    <source>
        <strain evidence="2">A17</strain>
        <strain evidence="3 4">cv. Jemalong A17</strain>
    </source>
</reference>
<dbReference type="InterPro" id="IPR057993">
    <property type="entry name" value="HD-Zip_IV_C"/>
</dbReference>
<dbReference type="AlphaFoldDB" id="G7LG35"/>
<evidence type="ECO:0000259" key="1">
    <source>
        <dbReference type="Pfam" id="PF25797"/>
    </source>
</evidence>
<dbReference type="EMBL" id="CM001224">
    <property type="protein sequence ID" value="AET02340.1"/>
    <property type="molecule type" value="Genomic_DNA"/>
</dbReference>
<reference evidence="3" key="3">
    <citation type="submission" date="2015-04" db="UniProtKB">
        <authorList>
            <consortium name="EnsemblPlants"/>
        </authorList>
    </citation>
    <scope>IDENTIFICATION</scope>
    <source>
        <strain evidence="3">cv. Jemalong A17</strain>
    </source>
</reference>
<accession>G7LG35</accession>
<dbReference type="Pfam" id="PF25797">
    <property type="entry name" value="PDF2_C"/>
    <property type="match status" value="1"/>
</dbReference>
<organism evidence="2 4">
    <name type="scientific">Medicago truncatula</name>
    <name type="common">Barrel medic</name>
    <name type="synonym">Medicago tribuloides</name>
    <dbReference type="NCBI Taxonomy" id="3880"/>
    <lineage>
        <taxon>Eukaryota</taxon>
        <taxon>Viridiplantae</taxon>
        <taxon>Streptophyta</taxon>
        <taxon>Embryophyta</taxon>
        <taxon>Tracheophyta</taxon>
        <taxon>Spermatophyta</taxon>
        <taxon>Magnoliopsida</taxon>
        <taxon>eudicotyledons</taxon>
        <taxon>Gunneridae</taxon>
        <taxon>Pentapetalae</taxon>
        <taxon>rosids</taxon>
        <taxon>fabids</taxon>
        <taxon>Fabales</taxon>
        <taxon>Fabaceae</taxon>
        <taxon>Papilionoideae</taxon>
        <taxon>50 kb inversion clade</taxon>
        <taxon>NPAAA clade</taxon>
        <taxon>Hologalegina</taxon>
        <taxon>IRL clade</taxon>
        <taxon>Trifolieae</taxon>
        <taxon>Medicago</taxon>
    </lineage>
</organism>
<dbReference type="EnsemblPlants" id="AET02340">
    <property type="protein sequence ID" value="AET02340"/>
    <property type="gene ID" value="MTR_8g039330"/>
</dbReference>
<gene>
    <name evidence="2" type="ordered locus">MTR_8g039330</name>
</gene>
<reference evidence="2 4" key="2">
    <citation type="journal article" date="2014" name="BMC Genomics">
        <title>An improved genome release (version Mt4.0) for the model legume Medicago truncatula.</title>
        <authorList>
            <person name="Tang H."/>
            <person name="Krishnakumar V."/>
            <person name="Bidwell S."/>
            <person name="Rosen B."/>
            <person name="Chan A."/>
            <person name="Zhou S."/>
            <person name="Gentzbittel L."/>
            <person name="Childs K.L."/>
            <person name="Yandell M."/>
            <person name="Gundlach H."/>
            <person name="Mayer K.F."/>
            <person name="Schwartz D.C."/>
            <person name="Town C.D."/>
        </authorList>
    </citation>
    <scope>GENOME REANNOTATION</scope>
    <source>
        <strain evidence="3 4">cv. Jemalong A17</strain>
    </source>
</reference>
<keyword evidence="4" id="KW-1185">Reference proteome</keyword>